<dbReference type="GO" id="GO:0005654">
    <property type="term" value="C:nucleoplasm"/>
    <property type="evidence" value="ECO:0007669"/>
    <property type="project" value="TreeGrafter"/>
</dbReference>
<proteinExistence type="predicted"/>
<evidence type="ECO:0000313" key="7">
    <source>
        <dbReference type="Proteomes" id="UP000027195"/>
    </source>
</evidence>
<evidence type="ECO:0000259" key="5">
    <source>
        <dbReference type="Pfam" id="PF22972"/>
    </source>
</evidence>
<dbReference type="Pfam" id="PF22972">
    <property type="entry name" value="EVH1_PP4R3"/>
    <property type="match status" value="1"/>
</dbReference>
<feature type="region of interest" description="Disordered" evidence="3">
    <location>
        <begin position="981"/>
        <end position="1006"/>
    </location>
</feature>
<feature type="domain" description="Serine/threonine-protein phosphatase 4 regulatory subunit 3-like central" evidence="4">
    <location>
        <begin position="157"/>
        <end position="688"/>
    </location>
</feature>
<dbReference type="PANTHER" id="PTHR23318">
    <property type="entry name" value="ATP SYNTHASE GAMMA-RELATED"/>
    <property type="match status" value="1"/>
</dbReference>
<feature type="region of interest" description="Disordered" evidence="3">
    <location>
        <begin position="337"/>
        <end position="367"/>
    </location>
</feature>
<feature type="compositionally biased region" description="Low complexity" evidence="3">
    <location>
        <begin position="947"/>
        <end position="962"/>
    </location>
</feature>
<dbReference type="Gene3D" id="2.30.29.30">
    <property type="entry name" value="Pleckstrin-homology domain (PH domain)/Phosphotyrosine-binding domain (PTB)"/>
    <property type="match status" value="1"/>
</dbReference>
<evidence type="ECO:0000256" key="1">
    <source>
        <dbReference type="ARBA" id="ARBA00004123"/>
    </source>
</evidence>
<dbReference type="OrthoDB" id="27483at2759"/>
<comment type="subcellular location">
    <subcellularLocation>
        <location evidence="1">Nucleus</location>
    </subcellularLocation>
</comment>
<dbReference type="SUPFAM" id="SSF48371">
    <property type="entry name" value="ARM repeat"/>
    <property type="match status" value="1"/>
</dbReference>
<feature type="compositionally biased region" description="Basic and acidic residues" evidence="3">
    <location>
        <begin position="935"/>
        <end position="944"/>
    </location>
</feature>
<feature type="compositionally biased region" description="Low complexity" evidence="3">
    <location>
        <begin position="982"/>
        <end position="995"/>
    </location>
</feature>
<accession>A0A067NBF2</accession>
<evidence type="ECO:0000256" key="2">
    <source>
        <dbReference type="ARBA" id="ARBA00023242"/>
    </source>
</evidence>
<dbReference type="InterPro" id="IPR051137">
    <property type="entry name" value="PP4R3-like"/>
</dbReference>
<evidence type="ECO:0000256" key="3">
    <source>
        <dbReference type="SAM" id="MobiDB-lite"/>
    </source>
</evidence>
<dbReference type="STRING" id="930990.A0A067NBF2"/>
<dbReference type="FunCoup" id="A0A067NBF2">
    <property type="interactions" value="632"/>
</dbReference>
<dbReference type="EMBL" id="KL198017">
    <property type="protein sequence ID" value="KDQ21121.1"/>
    <property type="molecule type" value="Genomic_DNA"/>
</dbReference>
<evidence type="ECO:0000313" key="6">
    <source>
        <dbReference type="EMBL" id="KDQ21121.1"/>
    </source>
</evidence>
<dbReference type="AlphaFoldDB" id="A0A067NBF2"/>
<gene>
    <name evidence="6" type="ORF">BOTBODRAFT_125070</name>
</gene>
<dbReference type="GO" id="GO:0006974">
    <property type="term" value="P:DNA damage response"/>
    <property type="evidence" value="ECO:0007669"/>
    <property type="project" value="TreeGrafter"/>
</dbReference>
<dbReference type="InParanoid" id="A0A067NBF2"/>
<dbReference type="InterPro" id="IPR006887">
    <property type="entry name" value="P4R3-like_central_dom"/>
</dbReference>
<dbReference type="GO" id="GO:0030289">
    <property type="term" value="C:protein phosphatase 4 complex"/>
    <property type="evidence" value="ECO:0007669"/>
    <property type="project" value="TreeGrafter"/>
</dbReference>
<feature type="region of interest" description="Disordered" evidence="3">
    <location>
        <begin position="756"/>
        <end position="790"/>
    </location>
</feature>
<feature type="region of interest" description="Disordered" evidence="3">
    <location>
        <begin position="817"/>
        <end position="968"/>
    </location>
</feature>
<dbReference type="PANTHER" id="PTHR23318:SF0">
    <property type="entry name" value="SERINE_THREONINE-PROTEIN PHOSPHATASE 4 REGULATORY SUBUNIT 3"/>
    <property type="match status" value="1"/>
</dbReference>
<feature type="compositionally biased region" description="Low complexity" evidence="3">
    <location>
        <begin position="825"/>
        <end position="841"/>
    </location>
</feature>
<reference evidence="7" key="1">
    <citation type="journal article" date="2014" name="Proc. Natl. Acad. Sci. U.S.A.">
        <title>Extensive sampling of basidiomycete genomes demonstrates inadequacy of the white-rot/brown-rot paradigm for wood decay fungi.</title>
        <authorList>
            <person name="Riley R."/>
            <person name="Salamov A.A."/>
            <person name="Brown D.W."/>
            <person name="Nagy L.G."/>
            <person name="Floudas D."/>
            <person name="Held B.W."/>
            <person name="Levasseur A."/>
            <person name="Lombard V."/>
            <person name="Morin E."/>
            <person name="Otillar R."/>
            <person name="Lindquist E.A."/>
            <person name="Sun H."/>
            <person name="LaButti K.M."/>
            <person name="Schmutz J."/>
            <person name="Jabbour D."/>
            <person name="Luo H."/>
            <person name="Baker S.E."/>
            <person name="Pisabarro A.G."/>
            <person name="Walton J.D."/>
            <person name="Blanchette R.A."/>
            <person name="Henrissat B."/>
            <person name="Martin F."/>
            <person name="Cullen D."/>
            <person name="Hibbett D.S."/>
            <person name="Grigoriev I.V."/>
        </authorList>
    </citation>
    <scope>NUCLEOTIDE SEQUENCE [LARGE SCALE GENOMIC DNA]</scope>
    <source>
        <strain evidence="7">FD-172 SS1</strain>
    </source>
</reference>
<sequence>MRRVKVYELVGSRWTDRGTALCTGVYDEELDQAAIVAKSEITDTELLRSEIRSSDVYQRQQGEGSNRDEYTLIVWTEPDGTDYALSFQDMEGCAEIWDFIVEVQRHFRGKNADDPSSSPERAQLGSMQYDDSLTRFSVQSIMAAGRLPEPALGSVHEIDKAVKVIARNNPGRERTCEHIISVGYIRKLVDVLEQAEDLESLADLHSLFGLMHTILGMNDHSIYDHIVQDETLFLGVVGILEYDPEFPEFKASYRDFITNISKFKQVVPFREESVRRKIHQTYRLQYLKDVVLARILDDPTFNVLNSFIIFNHIDIINHIQHDDLFLGELFGMYAENEEGEEKGKKKEQKAPDSPLIGPQPAVAPTEAHSDTRKSDALFLIHNLCLMGKNVQIPARLSLYRTLVDRGLLRALEWALTREDELTLVNAAAEVLIAVVDHDVGGVRAYVLKQVDREMERTREPRSGFLLAVMKMMGGTKERRFRAPIADSLRTLLELPVMDTEGGQKGIMGKIKPKEDPVAEKFLVFFYDSCIKTLYKPIIELPEYRNVTEPTLSLHRERSSLFLYLCDLLCTLYIQHSHRSSYFILNTNITTRIASLFRARDKHLRLAALRFFRMALRANNTFMFRHIVKHDLLKPVVDLLESESRRDNLLSSSCQEFFDHIRKENFKSVLEYIMTQHGVRIQELVKVPMLAPRLRLFINRWEQNCQPPPDPTSDRQSANASGTRRWGQGQLLDDEEESYFNASDEDEPTPIWIRGQTSAAAGSGSAKSKRPRAEGSAAGHRPGPIVVPSPPLKLGLVDYDDIDDELGLVIPSAASEAGPSRFGAGAASPTSPSQPKSSVSASPERRFARTPSVHRLRNAAGAKANDAGAGTGVSASASAAVGPNSPELSPGVSVGSPSGSPLSEGGPPSLRMSEKRRRNDDDDDEMLGLLSKGKRPALDSEKGDAENSPTKPSSTTAAAAPLSAKEDGGKKIKFTLKSGARIAAAAATAATTAPTPSETNTKDADQG</sequence>
<feature type="compositionally biased region" description="Basic and acidic residues" evidence="3">
    <location>
        <begin position="341"/>
        <end position="350"/>
    </location>
</feature>
<dbReference type="HOGENOM" id="CLU_004909_0_0_1"/>
<dbReference type="Pfam" id="PF04802">
    <property type="entry name" value="PP4R3"/>
    <property type="match status" value="1"/>
</dbReference>
<dbReference type="Proteomes" id="UP000027195">
    <property type="component" value="Unassembled WGS sequence"/>
</dbReference>
<evidence type="ECO:0000259" key="4">
    <source>
        <dbReference type="Pfam" id="PF04802"/>
    </source>
</evidence>
<dbReference type="InterPro" id="IPR011993">
    <property type="entry name" value="PH-like_dom_sf"/>
</dbReference>
<name>A0A067NBF2_BOTB1</name>
<keyword evidence="7" id="KW-1185">Reference proteome</keyword>
<feature type="compositionally biased region" description="Low complexity" evidence="3">
    <location>
        <begin position="858"/>
        <end position="908"/>
    </location>
</feature>
<dbReference type="InterPro" id="IPR055236">
    <property type="entry name" value="EVH1_PP4R3"/>
</dbReference>
<dbReference type="GO" id="GO:0072542">
    <property type="term" value="F:protein phosphatase activator activity"/>
    <property type="evidence" value="ECO:0007669"/>
    <property type="project" value="TreeGrafter"/>
</dbReference>
<protein>
    <submittedName>
        <fullName evidence="6">Uncharacterized protein</fullName>
    </submittedName>
</protein>
<organism evidence="6 7">
    <name type="scientific">Botryobasidium botryosum (strain FD-172 SS1)</name>
    <dbReference type="NCBI Taxonomy" id="930990"/>
    <lineage>
        <taxon>Eukaryota</taxon>
        <taxon>Fungi</taxon>
        <taxon>Dikarya</taxon>
        <taxon>Basidiomycota</taxon>
        <taxon>Agaricomycotina</taxon>
        <taxon>Agaricomycetes</taxon>
        <taxon>Cantharellales</taxon>
        <taxon>Botryobasidiaceae</taxon>
        <taxon>Botryobasidium</taxon>
    </lineage>
</organism>
<keyword evidence="2" id="KW-0539">Nucleus</keyword>
<feature type="region of interest" description="Disordered" evidence="3">
    <location>
        <begin position="704"/>
        <end position="730"/>
    </location>
</feature>
<dbReference type="InterPro" id="IPR016024">
    <property type="entry name" value="ARM-type_fold"/>
</dbReference>
<feature type="domain" description="PP4R3 EVH1-like" evidence="5">
    <location>
        <begin position="2"/>
        <end position="106"/>
    </location>
</feature>